<evidence type="ECO:0000313" key="3">
    <source>
        <dbReference type="EMBL" id="KAA0716985.1"/>
    </source>
</evidence>
<gene>
    <name evidence="3" type="ORF">E1301_Tti014982</name>
</gene>
<evidence type="ECO:0000313" key="4">
    <source>
        <dbReference type="Proteomes" id="UP000324632"/>
    </source>
</evidence>
<dbReference type="PANTHER" id="PTHR28616:SF1">
    <property type="entry name" value="COILED-COIL DOMAIN-CONTAINING PROTEIN 125"/>
    <property type="match status" value="1"/>
</dbReference>
<keyword evidence="4" id="KW-1185">Reference proteome</keyword>
<feature type="compositionally biased region" description="Acidic residues" evidence="2">
    <location>
        <begin position="78"/>
        <end position="87"/>
    </location>
</feature>
<organism evidence="3 4">
    <name type="scientific">Triplophysa tibetana</name>
    <dbReference type="NCBI Taxonomy" id="1572043"/>
    <lineage>
        <taxon>Eukaryota</taxon>
        <taxon>Metazoa</taxon>
        <taxon>Chordata</taxon>
        <taxon>Craniata</taxon>
        <taxon>Vertebrata</taxon>
        <taxon>Euteleostomi</taxon>
        <taxon>Actinopterygii</taxon>
        <taxon>Neopterygii</taxon>
        <taxon>Teleostei</taxon>
        <taxon>Ostariophysi</taxon>
        <taxon>Cypriniformes</taxon>
        <taxon>Nemacheilidae</taxon>
        <taxon>Triplophysa</taxon>
    </lineage>
</organism>
<sequence length="561" mass="64572">MVNIPDCQSVTVLLRPIQHLSRIGHAPFTKFHKRKECRVKYRRACLRQIRVLNCSSLTKYAVMDGSREQGVDSSQSATDDDMTEGDLGDGTGPRSIGHHDKDRVPHIKSRGKFLDFLSQSRALKRGSEGNNEPFSWISCRAMYAAFREELEVERAERWQKRQSESSSEDTSEELQRRLQEVTEEVELLRTELEVTHRHLEGKHEALRILQGQAILDKATSHTKILLQKSEDRTKALEKEVNALQWEITFNQVQFKNVENSWSLKYERVLADKDAIKKGLEEMMTEHRELRAENSSMSQKCLELLSMLSAKERRDFQRTQPPCTLGTDGSSLELAVYGACQCNPNGCEPCSCARSAAASRKQVLHLTQELEQEQKRKDEAYVMMDAFRIAFEQQLNRVGENVLRQAETDRQQPYNQRHEQGKQGSLSLAERLKKFLPTVREGKMPTDSNETLHLVLDLLNDKEEALAHQRKVSYMLARNTEDLERRLKMELEELDISERDTNSKTKAFEENEWSRDRDCRFSSCGSQHPSIPDSLGAYDVLSSKPNQPSTEMRETKPDNRDV</sequence>
<proteinExistence type="predicted"/>
<dbReference type="PANTHER" id="PTHR28616">
    <property type="entry name" value="COILED-COIL DOMAIN-CONTAINING PROTEIN 125"/>
    <property type="match status" value="1"/>
</dbReference>
<feature type="compositionally biased region" description="Basic and acidic residues" evidence="2">
    <location>
        <begin position="550"/>
        <end position="561"/>
    </location>
</feature>
<dbReference type="GO" id="GO:0005737">
    <property type="term" value="C:cytoplasm"/>
    <property type="evidence" value="ECO:0007669"/>
    <property type="project" value="TreeGrafter"/>
</dbReference>
<comment type="caution">
    <text evidence="3">The sequence shown here is derived from an EMBL/GenBank/DDBJ whole genome shotgun (WGS) entry which is preliminary data.</text>
</comment>
<evidence type="ECO:0000256" key="2">
    <source>
        <dbReference type="SAM" id="MobiDB-lite"/>
    </source>
</evidence>
<protein>
    <submittedName>
        <fullName evidence="3">Coiled-coil domain-containing protein 125</fullName>
    </submittedName>
</protein>
<reference evidence="3 4" key="1">
    <citation type="journal article" date="2019" name="Mol. Ecol. Resour.">
        <title>Chromosome-level genome assembly of Triplophysa tibetana, a fish adapted to the harsh high-altitude environment of the Tibetan Plateau.</title>
        <authorList>
            <person name="Yang X."/>
            <person name="Liu H."/>
            <person name="Ma Z."/>
            <person name="Zou Y."/>
            <person name="Zou M."/>
            <person name="Mao Y."/>
            <person name="Li X."/>
            <person name="Wang H."/>
            <person name="Chen T."/>
            <person name="Wang W."/>
            <person name="Yang R."/>
        </authorList>
    </citation>
    <scope>NUCLEOTIDE SEQUENCE [LARGE SCALE GENOMIC DNA]</scope>
    <source>
        <strain evidence="3">TTIB1903HZAU</strain>
        <tissue evidence="3">Muscle</tissue>
    </source>
</reference>
<keyword evidence="1" id="KW-0175">Coiled coil</keyword>
<feature type="coiled-coil region" evidence="1">
    <location>
        <begin position="272"/>
        <end position="299"/>
    </location>
</feature>
<dbReference type="EMBL" id="SOYY01000009">
    <property type="protein sequence ID" value="KAA0716985.1"/>
    <property type="molecule type" value="Genomic_DNA"/>
</dbReference>
<dbReference type="AlphaFoldDB" id="A0A5A9P5R6"/>
<evidence type="ECO:0000256" key="1">
    <source>
        <dbReference type="SAM" id="Coils"/>
    </source>
</evidence>
<dbReference type="GO" id="GO:0035024">
    <property type="term" value="P:negative regulation of Rho protein signal transduction"/>
    <property type="evidence" value="ECO:0007669"/>
    <property type="project" value="TreeGrafter"/>
</dbReference>
<feature type="region of interest" description="Disordered" evidence="2">
    <location>
        <begin position="65"/>
        <end position="104"/>
    </location>
</feature>
<name>A0A5A9P5R6_9TELE</name>
<dbReference type="Proteomes" id="UP000324632">
    <property type="component" value="Chromosome 9"/>
</dbReference>
<feature type="coiled-coil region" evidence="1">
    <location>
        <begin position="164"/>
        <end position="198"/>
    </location>
</feature>
<accession>A0A5A9P5R6</accession>
<feature type="region of interest" description="Disordered" evidence="2">
    <location>
        <begin position="517"/>
        <end position="561"/>
    </location>
</feature>
<dbReference type="InterPro" id="IPR034608">
    <property type="entry name" value="CCDC125"/>
</dbReference>
<dbReference type="GO" id="GO:2000146">
    <property type="term" value="P:negative regulation of cell motility"/>
    <property type="evidence" value="ECO:0007669"/>
    <property type="project" value="TreeGrafter"/>
</dbReference>